<gene>
    <name evidence="2" type="ORF">SAMN02745116_01987</name>
</gene>
<protein>
    <submittedName>
        <fullName evidence="2">Uncharacterized protein</fullName>
    </submittedName>
</protein>
<keyword evidence="1" id="KW-0812">Transmembrane</keyword>
<dbReference type="Proteomes" id="UP000190328">
    <property type="component" value="Unassembled WGS sequence"/>
</dbReference>
<reference evidence="2 3" key="1">
    <citation type="submission" date="2017-02" db="EMBL/GenBank/DDBJ databases">
        <authorList>
            <person name="Peterson S.W."/>
        </authorList>
    </citation>
    <scope>NUCLEOTIDE SEQUENCE [LARGE SCALE GENOMIC DNA]</scope>
    <source>
        <strain evidence="2 3">ATCC BAA-1030</strain>
    </source>
</reference>
<sequence length="52" mass="5766">MLRSHSLKLDFVFASILVLLVGIALFATDQDAYAPSSSDDIPQENQYIHADK</sequence>
<evidence type="ECO:0000256" key="1">
    <source>
        <dbReference type="SAM" id="Phobius"/>
    </source>
</evidence>
<feature type="transmembrane region" description="Helical" evidence="1">
    <location>
        <begin position="7"/>
        <end position="27"/>
    </location>
</feature>
<keyword evidence="1" id="KW-1133">Transmembrane helix</keyword>
<dbReference type="EMBL" id="FUXI01000024">
    <property type="protein sequence ID" value="SJZ96666.1"/>
    <property type="molecule type" value="Genomic_DNA"/>
</dbReference>
<keyword evidence="1" id="KW-0472">Membrane</keyword>
<dbReference type="STRING" id="263852.SAMN02745116_01987"/>
<accession>A0A1T4PZ90</accession>
<evidence type="ECO:0000313" key="3">
    <source>
        <dbReference type="Proteomes" id="UP000190328"/>
    </source>
</evidence>
<evidence type="ECO:0000313" key="2">
    <source>
        <dbReference type="EMBL" id="SJZ96666.1"/>
    </source>
</evidence>
<proteinExistence type="predicted"/>
<dbReference type="RefSeq" id="WP_159443288.1">
    <property type="nucleotide sequence ID" value="NZ_FUXI01000024.1"/>
</dbReference>
<keyword evidence="3" id="KW-1185">Reference proteome</keyword>
<name>A0A1T4PZ90_9ENTE</name>
<dbReference type="AlphaFoldDB" id="A0A1T4PZ90"/>
<organism evidence="2 3">
    <name type="scientific">Pilibacter termitis</name>
    <dbReference type="NCBI Taxonomy" id="263852"/>
    <lineage>
        <taxon>Bacteria</taxon>
        <taxon>Bacillati</taxon>
        <taxon>Bacillota</taxon>
        <taxon>Bacilli</taxon>
        <taxon>Lactobacillales</taxon>
        <taxon>Enterococcaceae</taxon>
        <taxon>Pilibacter</taxon>
    </lineage>
</organism>